<evidence type="ECO:0000259" key="7">
    <source>
        <dbReference type="Pfam" id="PF20239"/>
    </source>
</evidence>
<comment type="similarity">
    <text evidence="1">Belongs to the sigma-70 factor family. ECF subfamily.</text>
</comment>
<feature type="domain" description="RNA polymerase sigma factor 70 region 4 type 2" evidence="6">
    <location>
        <begin position="124"/>
        <end position="175"/>
    </location>
</feature>
<evidence type="ECO:0000313" key="9">
    <source>
        <dbReference type="Proteomes" id="UP000024001"/>
    </source>
</evidence>
<dbReference type="Pfam" id="PF20239">
    <property type="entry name" value="DUF6596"/>
    <property type="match status" value="1"/>
</dbReference>
<dbReference type="Gene3D" id="1.10.10.10">
    <property type="entry name" value="Winged helix-like DNA-binding domain superfamily/Winged helix DNA-binding domain"/>
    <property type="match status" value="1"/>
</dbReference>
<dbReference type="SUPFAM" id="SSF88946">
    <property type="entry name" value="Sigma2 domain of RNA polymerase sigma factors"/>
    <property type="match status" value="1"/>
</dbReference>
<feature type="domain" description="RNA polymerase sigma-70 region 2" evidence="5">
    <location>
        <begin position="25"/>
        <end position="85"/>
    </location>
</feature>
<keyword evidence="4" id="KW-0804">Transcription</keyword>
<dbReference type="InterPro" id="IPR046531">
    <property type="entry name" value="DUF6596"/>
</dbReference>
<protein>
    <submittedName>
        <fullName evidence="8">RNA polymerase sigma factor</fullName>
    </submittedName>
</protein>
<dbReference type="GO" id="GO:0016987">
    <property type="term" value="F:sigma factor activity"/>
    <property type="evidence" value="ECO:0007669"/>
    <property type="project" value="UniProtKB-KW"/>
</dbReference>
<evidence type="ECO:0000256" key="3">
    <source>
        <dbReference type="ARBA" id="ARBA00023082"/>
    </source>
</evidence>
<feature type="domain" description="DUF6596" evidence="7">
    <location>
        <begin position="193"/>
        <end position="293"/>
    </location>
</feature>
<gene>
    <name evidence="8" type="ORF">BW34_01028</name>
</gene>
<evidence type="ECO:0000256" key="4">
    <source>
        <dbReference type="ARBA" id="ARBA00023163"/>
    </source>
</evidence>
<evidence type="ECO:0000259" key="5">
    <source>
        <dbReference type="Pfam" id="PF04542"/>
    </source>
</evidence>
<dbReference type="EMBL" id="JFYO01000004">
    <property type="protein sequence ID" value="EZP28054.1"/>
    <property type="molecule type" value="Genomic_DNA"/>
</dbReference>
<sequence>MTRDGAPAGEDVESILARTHRHEWARIVATLIRETRDWTIAEDATQEAFARAAARWRVDGVPRSPGAWVMTVARRAALDAVRRRAAETRRVQAAGIVEELSGPADEADARLHWADDSDDRVRLIFTCAHPALSMEARVALTLRVVGGLETDEIARAFLVTPTTMAQRLVRAKRRIAGAGIPYRVPSESELPGRLEGVLAVLYLIFSEGYSASSGEQPLRNDLAQEAIRLLRLVVDLLPRPARDDAEALLALMLLQHSRREARVRDGEIVPFEEQDRTRWDHAEIVEALTLLPTAPGRRTPYRIQAEIAAAHATASASSAVPWSTVVALYNELTQFGDSPVVLLNRAVAIGFADTPERGLEELTRLSERAPVAEGHLLPAARAHFLRDLGRSAEAAAEYRVAAERAPTVAERRLLERRAAEATTESLGA</sequence>
<evidence type="ECO:0000256" key="2">
    <source>
        <dbReference type="ARBA" id="ARBA00023015"/>
    </source>
</evidence>
<dbReference type="PATRIC" id="fig|273677.3.peg.1009"/>
<dbReference type="InterPro" id="IPR013249">
    <property type="entry name" value="RNA_pol_sigma70_r4_t2"/>
</dbReference>
<dbReference type="Pfam" id="PF04542">
    <property type="entry name" value="Sigma70_r2"/>
    <property type="match status" value="1"/>
</dbReference>
<evidence type="ECO:0000259" key="6">
    <source>
        <dbReference type="Pfam" id="PF08281"/>
    </source>
</evidence>
<dbReference type="InterPro" id="IPR013324">
    <property type="entry name" value="RNA_pol_sigma_r3/r4-like"/>
</dbReference>
<dbReference type="GO" id="GO:0006352">
    <property type="term" value="P:DNA-templated transcription initiation"/>
    <property type="evidence" value="ECO:0007669"/>
    <property type="project" value="InterPro"/>
</dbReference>
<keyword evidence="3" id="KW-0731">Sigma factor</keyword>
<keyword evidence="2" id="KW-0805">Transcription regulation</keyword>
<dbReference type="InterPro" id="IPR014284">
    <property type="entry name" value="RNA_pol_sigma-70_dom"/>
</dbReference>
<comment type="caution">
    <text evidence="8">The sequence shown here is derived from an EMBL/GenBank/DDBJ whole genome shotgun (WGS) entry which is preliminary data.</text>
</comment>
<dbReference type="Pfam" id="PF08281">
    <property type="entry name" value="Sigma70_r4_2"/>
    <property type="match status" value="1"/>
</dbReference>
<dbReference type="RefSeq" id="WP_081416944.1">
    <property type="nucleotide sequence ID" value="NZ_JFYO01000004.1"/>
</dbReference>
<dbReference type="Gene3D" id="1.10.1740.10">
    <property type="match status" value="1"/>
</dbReference>
<dbReference type="InterPro" id="IPR036388">
    <property type="entry name" value="WH-like_DNA-bd_sf"/>
</dbReference>
<dbReference type="Proteomes" id="UP000024001">
    <property type="component" value="Unassembled WGS sequence"/>
</dbReference>
<dbReference type="PANTHER" id="PTHR47756:SF2">
    <property type="entry name" value="BLL6612 PROTEIN"/>
    <property type="match status" value="1"/>
</dbReference>
<dbReference type="GO" id="GO:0003677">
    <property type="term" value="F:DNA binding"/>
    <property type="evidence" value="ECO:0007669"/>
    <property type="project" value="InterPro"/>
</dbReference>
<evidence type="ECO:0000256" key="1">
    <source>
        <dbReference type="ARBA" id="ARBA00010641"/>
    </source>
</evidence>
<dbReference type="AlphaFoldDB" id="A0A031FT90"/>
<dbReference type="eggNOG" id="COG4941">
    <property type="taxonomic scope" value="Bacteria"/>
</dbReference>
<keyword evidence="9" id="KW-1185">Reference proteome</keyword>
<dbReference type="NCBIfam" id="TIGR02937">
    <property type="entry name" value="sigma70-ECF"/>
    <property type="match status" value="1"/>
</dbReference>
<dbReference type="PANTHER" id="PTHR47756">
    <property type="entry name" value="BLL6612 PROTEIN-RELATED"/>
    <property type="match status" value="1"/>
</dbReference>
<evidence type="ECO:0000313" key="8">
    <source>
        <dbReference type="EMBL" id="EZP28054.1"/>
    </source>
</evidence>
<dbReference type="InterPro" id="IPR013325">
    <property type="entry name" value="RNA_pol_sigma_r2"/>
</dbReference>
<organism evidence="8 9">
    <name type="scientific">Microbacterium oleivorans</name>
    <dbReference type="NCBI Taxonomy" id="273677"/>
    <lineage>
        <taxon>Bacteria</taxon>
        <taxon>Bacillati</taxon>
        <taxon>Actinomycetota</taxon>
        <taxon>Actinomycetes</taxon>
        <taxon>Micrococcales</taxon>
        <taxon>Microbacteriaceae</taxon>
        <taxon>Microbacterium</taxon>
    </lineage>
</organism>
<proteinExistence type="inferred from homology"/>
<reference evidence="8 9" key="1">
    <citation type="submission" date="2014-03" db="EMBL/GenBank/DDBJ databases">
        <title>Draft Genome Sequences of 13 Willow Endophytes.</title>
        <authorList>
            <person name="Gan H.Y."/>
            <person name="Gan H.M."/>
            <person name="Savka M.A."/>
            <person name="Hudson A.O."/>
        </authorList>
    </citation>
    <scope>NUCLEOTIDE SEQUENCE [LARGE SCALE GENOMIC DNA]</scope>
    <source>
        <strain evidence="8 9">RIT293</strain>
    </source>
</reference>
<dbReference type="InterPro" id="IPR007627">
    <property type="entry name" value="RNA_pol_sigma70_r2"/>
</dbReference>
<accession>A0A031FT90</accession>
<name>A0A031FT90_9MICO</name>
<dbReference type="SUPFAM" id="SSF88659">
    <property type="entry name" value="Sigma3 and sigma4 domains of RNA polymerase sigma factors"/>
    <property type="match status" value="1"/>
</dbReference>
<dbReference type="OrthoDB" id="9780299at2"/>